<comment type="similarity">
    <text evidence="1">Belongs to the short-chain dehydrogenases/reductases (SDR) family.</text>
</comment>
<dbReference type="EMBL" id="JBAWTH010000075">
    <property type="protein sequence ID" value="KAL2279476.1"/>
    <property type="molecule type" value="Genomic_DNA"/>
</dbReference>
<keyword evidence="3" id="KW-0560">Oxidoreductase</keyword>
<proteinExistence type="inferred from homology"/>
<gene>
    <name evidence="4" type="ORF">FJTKL_13369</name>
</gene>
<organism evidence="4 5">
    <name type="scientific">Diaporthe vaccinii</name>
    <dbReference type="NCBI Taxonomy" id="105482"/>
    <lineage>
        <taxon>Eukaryota</taxon>
        <taxon>Fungi</taxon>
        <taxon>Dikarya</taxon>
        <taxon>Ascomycota</taxon>
        <taxon>Pezizomycotina</taxon>
        <taxon>Sordariomycetes</taxon>
        <taxon>Sordariomycetidae</taxon>
        <taxon>Diaporthales</taxon>
        <taxon>Diaporthaceae</taxon>
        <taxon>Diaporthe</taxon>
        <taxon>Diaporthe eres species complex</taxon>
    </lineage>
</organism>
<dbReference type="Gene3D" id="3.40.50.720">
    <property type="entry name" value="NAD(P)-binding Rossmann-like Domain"/>
    <property type="match status" value="1"/>
</dbReference>
<evidence type="ECO:0000256" key="2">
    <source>
        <dbReference type="ARBA" id="ARBA00022857"/>
    </source>
</evidence>
<accession>A0ABR4EAX8</accession>
<evidence type="ECO:0000256" key="3">
    <source>
        <dbReference type="ARBA" id="ARBA00023002"/>
    </source>
</evidence>
<comment type="caution">
    <text evidence="4">The sequence shown here is derived from an EMBL/GenBank/DDBJ whole genome shotgun (WGS) entry which is preliminary data.</text>
</comment>
<keyword evidence="5" id="KW-1185">Reference proteome</keyword>
<keyword evidence="2" id="KW-0521">NADP</keyword>
<name>A0ABR4EAX8_9PEZI</name>
<evidence type="ECO:0000313" key="5">
    <source>
        <dbReference type="Proteomes" id="UP001600888"/>
    </source>
</evidence>
<dbReference type="SUPFAM" id="SSF51735">
    <property type="entry name" value="NAD(P)-binding Rossmann-fold domains"/>
    <property type="match status" value="1"/>
</dbReference>
<dbReference type="PRINTS" id="PR00081">
    <property type="entry name" value="GDHRDH"/>
</dbReference>
<dbReference type="PANTHER" id="PTHR43963">
    <property type="entry name" value="CARBONYL REDUCTASE 1-RELATED"/>
    <property type="match status" value="1"/>
</dbReference>
<reference evidence="4 5" key="1">
    <citation type="submission" date="2024-03" db="EMBL/GenBank/DDBJ databases">
        <title>A high-quality draft genome sequence of Diaporthe vaccinii, a causative agent of upright dieback and viscid rot disease in cranberry plants.</title>
        <authorList>
            <person name="Sarrasin M."/>
            <person name="Lang B.F."/>
            <person name="Burger G."/>
        </authorList>
    </citation>
    <scope>NUCLEOTIDE SEQUENCE [LARGE SCALE GENOMIC DNA]</scope>
    <source>
        <strain evidence="4 5">IS7</strain>
    </source>
</reference>
<protein>
    <submittedName>
        <fullName evidence="4">Uncharacterized protein</fullName>
    </submittedName>
</protein>
<dbReference type="PANTHER" id="PTHR43963:SF6">
    <property type="entry name" value="CHAIN DEHYDROGENASE FAMILY PROTEIN, PUTATIVE (AFU_ORTHOLOGUE AFUA_3G15350)-RELATED"/>
    <property type="match status" value="1"/>
</dbReference>
<dbReference type="Proteomes" id="UP001600888">
    <property type="component" value="Unassembled WGS sequence"/>
</dbReference>
<evidence type="ECO:0000256" key="1">
    <source>
        <dbReference type="ARBA" id="ARBA00006484"/>
    </source>
</evidence>
<sequence>MTTILVTGANRGIGFAIVQAAAGSILDATFILGCRSLEAGQEAAEKLRGLSSKAIFDVVQMDIENDESILAAVKYITEKYGKLDVLINNAAGVSHPKSQDLQDIRANLNNVFNNAVASPAMVTRAFLPLLRKSDFPRFVIERCIRIVDLAKACRDNNPELPTMKRWCESLKKAAKQSGTSIFQLPSTCPVYKCTVDPEPGLGHS</sequence>
<evidence type="ECO:0000313" key="4">
    <source>
        <dbReference type="EMBL" id="KAL2279476.1"/>
    </source>
</evidence>
<dbReference type="InterPro" id="IPR002347">
    <property type="entry name" value="SDR_fam"/>
</dbReference>
<dbReference type="Pfam" id="PF00106">
    <property type="entry name" value="adh_short"/>
    <property type="match status" value="1"/>
</dbReference>
<dbReference type="InterPro" id="IPR036291">
    <property type="entry name" value="NAD(P)-bd_dom_sf"/>
</dbReference>